<dbReference type="Gene3D" id="3.40.390.10">
    <property type="entry name" value="Collagenase (Catalytic Domain)"/>
    <property type="match status" value="1"/>
</dbReference>
<dbReference type="SUPFAM" id="SSF55486">
    <property type="entry name" value="Metalloproteases ('zincins'), catalytic domain"/>
    <property type="match status" value="1"/>
</dbReference>
<dbReference type="GO" id="GO:0008237">
    <property type="term" value="F:metallopeptidase activity"/>
    <property type="evidence" value="ECO:0007669"/>
    <property type="project" value="UniProtKB-KW"/>
</dbReference>
<dbReference type="InterPro" id="IPR024079">
    <property type="entry name" value="MetalloPept_cat_dom_sf"/>
</dbReference>
<keyword evidence="2" id="KW-1185">Reference proteome</keyword>
<reference evidence="2" key="1">
    <citation type="journal article" date="2019" name="Int. J. Syst. Evol. Microbiol.">
        <title>The Global Catalogue of Microorganisms (GCM) 10K type strain sequencing project: providing services to taxonomists for standard genome sequencing and annotation.</title>
        <authorList>
            <consortium name="The Broad Institute Genomics Platform"/>
            <consortium name="The Broad Institute Genome Sequencing Center for Infectious Disease"/>
            <person name="Wu L."/>
            <person name="Ma J."/>
        </authorList>
    </citation>
    <scope>NUCLEOTIDE SEQUENCE [LARGE SCALE GENOMIC DNA]</scope>
    <source>
        <strain evidence="2">JCM 31319</strain>
    </source>
</reference>
<comment type="caution">
    <text evidence="1">The sequence shown here is derived from an EMBL/GenBank/DDBJ whole genome shotgun (WGS) entry which is preliminary data.</text>
</comment>
<evidence type="ECO:0000313" key="1">
    <source>
        <dbReference type="EMBL" id="MFD1188858.1"/>
    </source>
</evidence>
<protein>
    <submittedName>
        <fullName evidence="1">M57 family metalloprotease</fullName>
    </submittedName>
</protein>
<organism evidence="1 2">
    <name type="scientific">Pontibacter rugosus</name>
    <dbReference type="NCBI Taxonomy" id="1745966"/>
    <lineage>
        <taxon>Bacteria</taxon>
        <taxon>Pseudomonadati</taxon>
        <taxon>Bacteroidota</taxon>
        <taxon>Cytophagia</taxon>
        <taxon>Cytophagales</taxon>
        <taxon>Hymenobacteraceae</taxon>
        <taxon>Pontibacter</taxon>
    </lineage>
</organism>
<dbReference type="PROSITE" id="PS51257">
    <property type="entry name" value="PROKAR_LIPOPROTEIN"/>
    <property type="match status" value="1"/>
</dbReference>
<dbReference type="RefSeq" id="WP_377533040.1">
    <property type="nucleotide sequence ID" value="NZ_JBHTLD010000437.1"/>
</dbReference>
<name>A0ABW3SWD1_9BACT</name>
<keyword evidence="1" id="KW-0378">Hydrolase</keyword>
<keyword evidence="1" id="KW-0482">Metalloprotease</keyword>
<proteinExistence type="predicted"/>
<dbReference type="InterPro" id="IPR024653">
    <property type="entry name" value="Peptidase_M10/M27/M57"/>
</dbReference>
<sequence length="268" mass="29310">MITKRLLFFSAVVATTLGFTSCQSEEEDILRNDAVSEQTLSQISNMGFSSLGVERIEGGYLVEGDIFLTDNDLTAAHDAKSLRVGEEEQYHTINLVKGLPRVITVALDYQLPRTYGDALDVALERYNAEGLQITFKRIASNADITLRKAPGSAGYLASAGFPTAAGAPHNQVLVNSRYMGVRPDQAYLATILAHEIGHCIGFRHTDYMNRQYSCGGEFFNEGQSTVGAINIPGTPVEADPNSWMLSCIGTGYDRPFNSNDKTALDYLY</sequence>
<dbReference type="EMBL" id="JBHTLD010000437">
    <property type="protein sequence ID" value="MFD1188858.1"/>
    <property type="molecule type" value="Genomic_DNA"/>
</dbReference>
<accession>A0ABW3SWD1</accession>
<keyword evidence="1" id="KW-0645">Protease</keyword>
<evidence type="ECO:0000313" key="2">
    <source>
        <dbReference type="Proteomes" id="UP001597094"/>
    </source>
</evidence>
<dbReference type="Proteomes" id="UP001597094">
    <property type="component" value="Unassembled WGS sequence"/>
</dbReference>
<dbReference type="Pfam" id="PF12388">
    <property type="entry name" value="Peptidase_M57"/>
    <property type="match status" value="1"/>
</dbReference>
<gene>
    <name evidence="1" type="ORF">ACFQ2O_21795</name>
</gene>